<dbReference type="Gene3D" id="2.60.40.380">
    <property type="entry name" value="Purple acid phosphatase-like, N-terminal"/>
    <property type="match status" value="1"/>
</dbReference>
<dbReference type="InterPro" id="IPR003961">
    <property type="entry name" value="FN3_dom"/>
</dbReference>
<feature type="compositionally biased region" description="Pro residues" evidence="1">
    <location>
        <begin position="250"/>
        <end position="267"/>
    </location>
</feature>
<gene>
    <name evidence="4" type="ORF">COY90_01265</name>
</gene>
<organism evidence="4 5">
    <name type="scientific">Candidatus Roizmanbacteria bacterium CG_4_10_14_0_8_um_filter_39_9</name>
    <dbReference type="NCBI Taxonomy" id="1974829"/>
    <lineage>
        <taxon>Bacteria</taxon>
        <taxon>Candidatus Roizmaniibacteriota</taxon>
    </lineage>
</organism>
<evidence type="ECO:0000259" key="3">
    <source>
        <dbReference type="PROSITE" id="PS50853"/>
    </source>
</evidence>
<dbReference type="Pfam" id="PF16656">
    <property type="entry name" value="Pur_ac_phosph_N"/>
    <property type="match status" value="1"/>
</dbReference>
<evidence type="ECO:0000313" key="4">
    <source>
        <dbReference type="EMBL" id="PIY69314.1"/>
    </source>
</evidence>
<evidence type="ECO:0000256" key="1">
    <source>
        <dbReference type="SAM" id="MobiDB-lite"/>
    </source>
</evidence>
<sequence length="267" mass="27991">MKMNIDKKNLPKILGIVVGIIVALVLVFFGFKLVQGVFTKAADAAPREVMITGITQNTAKVGWDTDQETQAVIEYGTSPTALNYFAPESTSTKKHTVEITLLSPSTTYYFQIRIGDKKYDNGGVPWTFATKGKGDVNITPGVSGTPPASSTAGPTAPAPTVQTGPIVRPTSSLVVNLPPPISTPIPLPTLAAYVCGSTDCVTICQSFNRTCSSQEWTRSGCLGKVNPMTCAVIYPTNTPAPTTTTAPTATPTPSPTATPTPTSTPTP</sequence>
<dbReference type="PROSITE" id="PS50853">
    <property type="entry name" value="FN3"/>
    <property type="match status" value="1"/>
</dbReference>
<reference evidence="5" key="1">
    <citation type="submission" date="2017-09" db="EMBL/GenBank/DDBJ databases">
        <title>Depth-based differentiation of microbial function through sediment-hosted aquifers and enrichment of novel symbionts in the deep terrestrial subsurface.</title>
        <authorList>
            <person name="Probst A.J."/>
            <person name="Ladd B."/>
            <person name="Jarett J.K."/>
            <person name="Geller-Mcgrath D.E."/>
            <person name="Sieber C.M.K."/>
            <person name="Emerson J.B."/>
            <person name="Anantharaman K."/>
            <person name="Thomas B.C."/>
            <person name="Malmstrom R."/>
            <person name="Stieglmeier M."/>
            <person name="Klingl A."/>
            <person name="Woyke T."/>
            <person name="Ryan C.M."/>
            <person name="Banfield J.F."/>
        </authorList>
    </citation>
    <scope>NUCLEOTIDE SEQUENCE [LARGE SCALE GENOMIC DNA]</scope>
</reference>
<proteinExistence type="predicted"/>
<keyword evidence="2" id="KW-0472">Membrane</keyword>
<dbReference type="AlphaFoldDB" id="A0A2M7QDL3"/>
<feature type="compositionally biased region" description="Low complexity" evidence="1">
    <location>
        <begin position="240"/>
        <end position="249"/>
    </location>
</feature>
<keyword evidence="2" id="KW-1133">Transmembrane helix</keyword>
<feature type="region of interest" description="Disordered" evidence="1">
    <location>
        <begin position="240"/>
        <end position="267"/>
    </location>
</feature>
<keyword evidence="2" id="KW-0812">Transmembrane</keyword>
<name>A0A2M7QDL3_9BACT</name>
<feature type="transmembrane region" description="Helical" evidence="2">
    <location>
        <begin position="12"/>
        <end position="31"/>
    </location>
</feature>
<dbReference type="Proteomes" id="UP000230108">
    <property type="component" value="Unassembled WGS sequence"/>
</dbReference>
<evidence type="ECO:0000313" key="5">
    <source>
        <dbReference type="Proteomes" id="UP000230108"/>
    </source>
</evidence>
<accession>A0A2M7QDL3</accession>
<evidence type="ECO:0000256" key="2">
    <source>
        <dbReference type="SAM" id="Phobius"/>
    </source>
</evidence>
<dbReference type="InterPro" id="IPR008963">
    <property type="entry name" value="Purple_acid_Pase-like_N"/>
</dbReference>
<dbReference type="InterPro" id="IPR015914">
    <property type="entry name" value="PAPs_N"/>
</dbReference>
<feature type="region of interest" description="Disordered" evidence="1">
    <location>
        <begin position="142"/>
        <end position="165"/>
    </location>
</feature>
<dbReference type="GO" id="GO:0003993">
    <property type="term" value="F:acid phosphatase activity"/>
    <property type="evidence" value="ECO:0007669"/>
    <property type="project" value="InterPro"/>
</dbReference>
<feature type="compositionally biased region" description="Low complexity" evidence="1">
    <location>
        <begin position="143"/>
        <end position="160"/>
    </location>
</feature>
<dbReference type="SUPFAM" id="SSF49363">
    <property type="entry name" value="Purple acid phosphatase, N-terminal domain"/>
    <property type="match status" value="1"/>
</dbReference>
<protein>
    <recommendedName>
        <fullName evidence="3">Fibronectin type-III domain-containing protein</fullName>
    </recommendedName>
</protein>
<feature type="domain" description="Fibronectin type-III" evidence="3">
    <location>
        <begin position="45"/>
        <end position="135"/>
    </location>
</feature>
<comment type="caution">
    <text evidence="4">The sequence shown here is derived from an EMBL/GenBank/DDBJ whole genome shotgun (WGS) entry which is preliminary data.</text>
</comment>
<dbReference type="GO" id="GO:0046872">
    <property type="term" value="F:metal ion binding"/>
    <property type="evidence" value="ECO:0007669"/>
    <property type="project" value="InterPro"/>
</dbReference>
<dbReference type="EMBL" id="PFLF01000035">
    <property type="protein sequence ID" value="PIY69314.1"/>
    <property type="molecule type" value="Genomic_DNA"/>
</dbReference>